<keyword evidence="5" id="KW-0052">Apoplast</keyword>
<evidence type="ECO:0000256" key="1">
    <source>
        <dbReference type="ARBA" id="ARBA00001412"/>
    </source>
</evidence>
<sequence length="511" mass="57172">MSMSLFRGRGLPYWLREVEGIAFRTDNEPFKYHMKRFVEKVVQLMKDEKLYASQGGPIILSQIENEYNNIAPMVGLAGMRYIQWAGNMANQTNTGVPWVMCKHNNAPDTVLLLMSGLYKEPKCGHLRDLHHALRLSRKGLLWGTYIVEDSGNGLDVSFYIEAEDLPMRRNIRPVIQVVHAFVNGTYIGSAHAVKLAKKFVFQNAVDLKAGINHLALLFLTVGMPDSGAGLEKKYSGIDEVMIQGLNTGTLDLTVNGWGHEVGLSGEKLGIHSEEGSSRVQWQRLQVARRLPGTKYFDAPTGNDPVALDMSSMGKGLVWINGECIWRYWVSYHSPLGQPSQSVTSASLFGYHIPQAFLRLKNNLMVMFEEHGGRLGDISIVTMKRDNICIFVSEYHPAHIKSWARQDSQIRVIAIDVKPSATLKCPEKKVINQIVFASFGSLMGVCGNFTVGNCHTPQAKILVEKLCLGKRSCTLLVSHQTYGHRLELPRSKLNVHGGMRRRIPRSKSLLLD</sequence>
<evidence type="ECO:0000256" key="5">
    <source>
        <dbReference type="ARBA" id="ARBA00022523"/>
    </source>
</evidence>
<dbReference type="PROSITE" id="PS50228">
    <property type="entry name" value="SUEL_LECTIN"/>
    <property type="match status" value="1"/>
</dbReference>
<dbReference type="Gene3D" id="2.60.120.740">
    <property type="match status" value="1"/>
</dbReference>
<keyword evidence="9" id="KW-0325">Glycoprotein</keyword>
<dbReference type="Gene3D" id="2.60.120.260">
    <property type="entry name" value="Galactose-binding domain-like"/>
    <property type="match status" value="1"/>
</dbReference>
<dbReference type="InterPro" id="IPR000922">
    <property type="entry name" value="Lectin_gal-bd_dom"/>
</dbReference>
<dbReference type="GO" id="GO:0004565">
    <property type="term" value="F:beta-galactosidase activity"/>
    <property type="evidence" value="ECO:0007669"/>
    <property type="project" value="UniProtKB-EC"/>
</dbReference>
<dbReference type="GO" id="GO:0030246">
    <property type="term" value="F:carbohydrate binding"/>
    <property type="evidence" value="ECO:0007669"/>
    <property type="project" value="InterPro"/>
</dbReference>
<dbReference type="InterPro" id="IPR001944">
    <property type="entry name" value="Glycoside_Hdrlase_35"/>
</dbReference>
<dbReference type="InterPro" id="IPR043159">
    <property type="entry name" value="Lectin_gal-bd_sf"/>
</dbReference>
<evidence type="ECO:0000256" key="4">
    <source>
        <dbReference type="ARBA" id="ARBA00012756"/>
    </source>
</evidence>
<dbReference type="GO" id="GO:0048046">
    <property type="term" value="C:apoplast"/>
    <property type="evidence" value="ECO:0007669"/>
    <property type="project" value="UniProtKB-SubCell"/>
</dbReference>
<gene>
    <name evidence="12" type="ORF">CB5_LOCUS13738</name>
</gene>
<dbReference type="SUPFAM" id="SSF51445">
    <property type="entry name" value="(Trans)glycosidases"/>
    <property type="match status" value="1"/>
</dbReference>
<evidence type="ECO:0000256" key="10">
    <source>
        <dbReference type="ARBA" id="ARBA00023295"/>
    </source>
</evidence>
<dbReference type="PROSITE" id="PS01182">
    <property type="entry name" value="GLYCOSYL_HYDROL_F35"/>
    <property type="match status" value="1"/>
</dbReference>
<dbReference type="Gene3D" id="3.20.20.80">
    <property type="entry name" value="Glycosidases"/>
    <property type="match status" value="1"/>
</dbReference>
<name>A0A6V7PI85_ANACO</name>
<dbReference type="InterPro" id="IPR019801">
    <property type="entry name" value="Glyco_hydro_35_CS"/>
</dbReference>
<dbReference type="EMBL" id="LR862148">
    <property type="protein sequence ID" value="CAD1830527.1"/>
    <property type="molecule type" value="Genomic_DNA"/>
</dbReference>
<evidence type="ECO:0000259" key="11">
    <source>
        <dbReference type="PROSITE" id="PS50228"/>
    </source>
</evidence>
<evidence type="ECO:0000256" key="8">
    <source>
        <dbReference type="ARBA" id="ARBA00022801"/>
    </source>
</evidence>
<evidence type="ECO:0000256" key="6">
    <source>
        <dbReference type="ARBA" id="ARBA00022525"/>
    </source>
</evidence>
<dbReference type="GO" id="GO:0005975">
    <property type="term" value="P:carbohydrate metabolic process"/>
    <property type="evidence" value="ECO:0007669"/>
    <property type="project" value="InterPro"/>
</dbReference>
<evidence type="ECO:0000313" key="12">
    <source>
        <dbReference type="EMBL" id="CAD1830527.1"/>
    </source>
</evidence>
<comment type="catalytic activity">
    <reaction evidence="1">
        <text>Hydrolysis of terminal non-reducing beta-D-galactose residues in beta-D-galactosides.</text>
        <dbReference type="EC" id="3.2.1.23"/>
    </reaction>
</comment>
<protein>
    <recommendedName>
        <fullName evidence="4">beta-galactosidase</fullName>
        <ecNumber evidence="4">3.2.1.23</ecNumber>
    </recommendedName>
</protein>
<dbReference type="Pfam" id="PF21467">
    <property type="entry name" value="BetaGal_gal-bd"/>
    <property type="match status" value="1"/>
</dbReference>
<evidence type="ECO:0000256" key="9">
    <source>
        <dbReference type="ARBA" id="ARBA00023180"/>
    </source>
</evidence>
<evidence type="ECO:0000256" key="2">
    <source>
        <dbReference type="ARBA" id="ARBA00004271"/>
    </source>
</evidence>
<proteinExistence type="inferred from homology"/>
<organism evidence="12">
    <name type="scientific">Ananas comosus var. bracteatus</name>
    <name type="common">red pineapple</name>
    <dbReference type="NCBI Taxonomy" id="296719"/>
    <lineage>
        <taxon>Eukaryota</taxon>
        <taxon>Viridiplantae</taxon>
        <taxon>Streptophyta</taxon>
        <taxon>Embryophyta</taxon>
        <taxon>Tracheophyta</taxon>
        <taxon>Spermatophyta</taxon>
        <taxon>Magnoliopsida</taxon>
        <taxon>Liliopsida</taxon>
        <taxon>Poales</taxon>
        <taxon>Bromeliaceae</taxon>
        <taxon>Bromelioideae</taxon>
        <taxon>Ananas</taxon>
    </lineage>
</organism>
<dbReference type="Pfam" id="PF01301">
    <property type="entry name" value="Glyco_hydro_35"/>
    <property type="match status" value="1"/>
</dbReference>
<keyword evidence="6" id="KW-0964">Secreted</keyword>
<dbReference type="CDD" id="cd22842">
    <property type="entry name" value="Gal_Rha_Lectin_BGal"/>
    <property type="match status" value="1"/>
</dbReference>
<dbReference type="InterPro" id="IPR031330">
    <property type="entry name" value="Gly_Hdrlase_35_cat"/>
</dbReference>
<keyword evidence="8" id="KW-0378">Hydrolase</keyword>
<dbReference type="PANTHER" id="PTHR23421">
    <property type="entry name" value="BETA-GALACTOSIDASE RELATED"/>
    <property type="match status" value="1"/>
</dbReference>
<accession>A0A6V7PI85</accession>
<evidence type="ECO:0000256" key="7">
    <source>
        <dbReference type="ARBA" id="ARBA00022729"/>
    </source>
</evidence>
<dbReference type="SUPFAM" id="SSF49785">
    <property type="entry name" value="Galactose-binding domain-like"/>
    <property type="match status" value="1"/>
</dbReference>
<keyword evidence="7" id="KW-0732">Signal</keyword>
<reference evidence="12" key="1">
    <citation type="submission" date="2020-07" db="EMBL/GenBank/DDBJ databases">
        <authorList>
            <person name="Lin J."/>
        </authorList>
    </citation>
    <scope>NUCLEOTIDE SEQUENCE</scope>
</reference>
<dbReference type="InterPro" id="IPR048913">
    <property type="entry name" value="BetaGal_gal-bd"/>
</dbReference>
<comment type="similarity">
    <text evidence="3">Belongs to the glycosyl hydrolase 35 family.</text>
</comment>
<keyword evidence="10" id="KW-0326">Glycosidase</keyword>
<comment type="subcellular location">
    <subcellularLocation>
        <location evidence="2">Secreted</location>
        <location evidence="2">Extracellular space</location>
        <location evidence="2">Apoplast</location>
    </subcellularLocation>
</comment>
<dbReference type="InterPro" id="IPR017853">
    <property type="entry name" value="GH"/>
</dbReference>
<dbReference type="InterPro" id="IPR008979">
    <property type="entry name" value="Galactose-bd-like_sf"/>
</dbReference>
<dbReference type="Pfam" id="PF02140">
    <property type="entry name" value="SUEL_Lectin"/>
    <property type="match status" value="1"/>
</dbReference>
<dbReference type="AlphaFoldDB" id="A0A6V7PI85"/>
<dbReference type="EC" id="3.2.1.23" evidence="4"/>
<dbReference type="PRINTS" id="PR00742">
    <property type="entry name" value="GLHYDRLASE35"/>
</dbReference>
<dbReference type="FunFam" id="2.60.120.260:FF:000050">
    <property type="entry name" value="Beta-galactosidase"/>
    <property type="match status" value="1"/>
</dbReference>
<evidence type="ECO:0000256" key="3">
    <source>
        <dbReference type="ARBA" id="ARBA00009809"/>
    </source>
</evidence>
<feature type="domain" description="SUEL-type lectin" evidence="11">
    <location>
        <begin position="414"/>
        <end position="488"/>
    </location>
</feature>